<evidence type="ECO:0000313" key="10">
    <source>
        <dbReference type="EMBL" id="GGE26094.1"/>
    </source>
</evidence>
<reference evidence="10" key="2">
    <citation type="submission" date="2020-09" db="EMBL/GenBank/DDBJ databases">
        <authorList>
            <person name="Sun Q."/>
            <person name="Zhou Y."/>
        </authorList>
    </citation>
    <scope>NUCLEOTIDE SEQUENCE</scope>
    <source>
        <strain evidence="10">CGMCC 1.15371</strain>
    </source>
</reference>
<keyword evidence="10" id="KW-0418">Kinase</keyword>
<dbReference type="Gene3D" id="3.30.565.10">
    <property type="entry name" value="Histidine kinase-like ATPase, C-terminal domain"/>
    <property type="match status" value="1"/>
</dbReference>
<proteinExistence type="predicted"/>
<dbReference type="Proteomes" id="UP000628775">
    <property type="component" value="Unassembled WGS sequence"/>
</dbReference>
<evidence type="ECO:0000256" key="5">
    <source>
        <dbReference type="ARBA" id="ARBA00022692"/>
    </source>
</evidence>
<keyword evidence="6 8" id="KW-1133">Transmembrane helix</keyword>
<dbReference type="GO" id="GO:0005886">
    <property type="term" value="C:plasma membrane"/>
    <property type="evidence" value="ECO:0007669"/>
    <property type="project" value="UniProtKB-SubCell"/>
</dbReference>
<evidence type="ECO:0000256" key="7">
    <source>
        <dbReference type="ARBA" id="ARBA00023136"/>
    </source>
</evidence>
<keyword evidence="11" id="KW-1185">Reference proteome</keyword>
<evidence type="ECO:0000256" key="6">
    <source>
        <dbReference type="ARBA" id="ARBA00022989"/>
    </source>
</evidence>
<dbReference type="InterPro" id="IPR050640">
    <property type="entry name" value="Bact_2-comp_sensor_kinase"/>
</dbReference>
<dbReference type="Gene3D" id="3.30.450.20">
    <property type="entry name" value="PAS domain"/>
    <property type="match status" value="2"/>
</dbReference>
<organism evidence="10 11">
    <name type="scientific">Pullulanibacillus camelliae</name>
    <dbReference type="NCBI Taxonomy" id="1707096"/>
    <lineage>
        <taxon>Bacteria</taxon>
        <taxon>Bacillati</taxon>
        <taxon>Bacillota</taxon>
        <taxon>Bacilli</taxon>
        <taxon>Bacillales</taxon>
        <taxon>Sporolactobacillaceae</taxon>
        <taxon>Pullulanibacillus</taxon>
    </lineage>
</organism>
<dbReference type="PROSITE" id="PS50885">
    <property type="entry name" value="HAMP"/>
    <property type="match status" value="1"/>
</dbReference>
<dbReference type="EMBL" id="BMIR01000001">
    <property type="protein sequence ID" value="GGE26094.1"/>
    <property type="molecule type" value="Genomic_DNA"/>
</dbReference>
<dbReference type="GO" id="GO:0000155">
    <property type="term" value="F:phosphorelay sensor kinase activity"/>
    <property type="evidence" value="ECO:0007669"/>
    <property type="project" value="InterPro"/>
</dbReference>
<dbReference type="SUPFAM" id="SSF55874">
    <property type="entry name" value="ATPase domain of HSP90 chaperone/DNA topoisomerase II/histidine kinase"/>
    <property type="match status" value="1"/>
</dbReference>
<dbReference type="InterPro" id="IPR010559">
    <property type="entry name" value="Sig_transdc_His_kin_internal"/>
</dbReference>
<keyword evidence="7 8" id="KW-0472">Membrane</keyword>
<keyword evidence="4" id="KW-0808">Transferase</keyword>
<name>A0A8J2VJ92_9BACL</name>
<evidence type="ECO:0000256" key="4">
    <source>
        <dbReference type="ARBA" id="ARBA00022679"/>
    </source>
</evidence>
<dbReference type="Pfam" id="PF06580">
    <property type="entry name" value="His_kinase"/>
    <property type="match status" value="1"/>
</dbReference>
<reference evidence="10" key="1">
    <citation type="journal article" date="2014" name="Int. J. Syst. Evol. Microbiol.">
        <title>Complete genome sequence of Corynebacterium casei LMG S-19264T (=DSM 44701T), isolated from a smear-ripened cheese.</title>
        <authorList>
            <consortium name="US DOE Joint Genome Institute (JGI-PGF)"/>
            <person name="Walter F."/>
            <person name="Albersmeier A."/>
            <person name="Kalinowski J."/>
            <person name="Ruckert C."/>
        </authorList>
    </citation>
    <scope>NUCLEOTIDE SEQUENCE</scope>
    <source>
        <strain evidence="10">CGMCC 1.15371</strain>
    </source>
</reference>
<feature type="domain" description="HAMP" evidence="9">
    <location>
        <begin position="323"/>
        <end position="372"/>
    </location>
</feature>
<keyword evidence="2" id="KW-1003">Cell membrane</keyword>
<dbReference type="Pfam" id="PF00672">
    <property type="entry name" value="HAMP"/>
    <property type="match status" value="1"/>
</dbReference>
<dbReference type="InterPro" id="IPR036890">
    <property type="entry name" value="HATPase_C_sf"/>
</dbReference>
<dbReference type="Gene3D" id="1.10.8.500">
    <property type="entry name" value="HAMP domain in histidine kinase"/>
    <property type="match status" value="1"/>
</dbReference>
<dbReference type="AlphaFoldDB" id="A0A8J2VJ92"/>
<dbReference type="RefSeq" id="WP_188687704.1">
    <property type="nucleotide sequence ID" value="NZ_BMIR01000001.1"/>
</dbReference>
<evidence type="ECO:0000256" key="1">
    <source>
        <dbReference type="ARBA" id="ARBA00004651"/>
    </source>
</evidence>
<keyword evidence="5 8" id="KW-0812">Transmembrane</keyword>
<comment type="caution">
    <text evidence="10">The sequence shown here is derived from an EMBL/GenBank/DDBJ whole genome shotgun (WGS) entry which is preliminary data.</text>
</comment>
<dbReference type="InterPro" id="IPR003660">
    <property type="entry name" value="HAMP_dom"/>
</dbReference>
<sequence length="603" mass="69182">MLSKLPFLHISLKYKFLIMFAVLVTLPTIGFGMYIYHKMDQSFQAQTVESTKGTVDKIEGNLTSIIEDMENVSLYTIYNEDFRNFMMTPESKINDLSAQQSLENIKGYLTFQLMSKDYISSFYLKGEGGNVVEMGDPVSGDESKWDRLASKKEGGIVWSDAYELSKGIDGRVNVISLSRVINDFNNIKHPIGFMRIRLNVSELKKLIQIPALQRQGTVFLMSQAGDVMIQGNKSEAFSDSDLQQLQQTILKDNQVNFNYKAQGHHYLAVSKKVKGIDWYLVALVSKNKIDQSLIHIRELMRDTFIILILLGLIALVGYYFSDIRRIIALTHSTKQLEQKDFSVHVPVVVKDEIGKLGIRFNHMVETIQNHINQEYKLKIRQKESELKALQSQIDPHFLYNTLDMIRWKARLEQAPETSHLIERLSRIFRNSLRGSALYIHLEDECTFVKSYLDLQNQRMGGSLTYHVTVDQSIHDVYIMKQIIQPLVENSIKHGFENQQAEKVIDIRCYPVGHTLYIDVMDNGMGMNKDLFLEKVASNEGHALKNLQDRLVLAFGPEYGLKWLKMDQQGTWLQLQMPLLTQPSEIQSLYKGAGDMNDENDHSG</sequence>
<evidence type="ECO:0000259" key="9">
    <source>
        <dbReference type="PROSITE" id="PS50885"/>
    </source>
</evidence>
<dbReference type="CDD" id="cd06225">
    <property type="entry name" value="HAMP"/>
    <property type="match status" value="1"/>
</dbReference>
<evidence type="ECO:0000256" key="2">
    <source>
        <dbReference type="ARBA" id="ARBA00022475"/>
    </source>
</evidence>
<dbReference type="PANTHER" id="PTHR34220:SF7">
    <property type="entry name" value="SENSOR HISTIDINE KINASE YPDA"/>
    <property type="match status" value="1"/>
</dbReference>
<dbReference type="InterPro" id="IPR033479">
    <property type="entry name" value="dCache_1"/>
</dbReference>
<gene>
    <name evidence="10" type="ORF">GCM10011391_00560</name>
</gene>
<dbReference type="SMART" id="SM00304">
    <property type="entry name" value="HAMP"/>
    <property type="match status" value="1"/>
</dbReference>
<feature type="transmembrane region" description="Helical" evidence="8">
    <location>
        <begin position="16"/>
        <end position="36"/>
    </location>
</feature>
<dbReference type="SUPFAM" id="SSF158472">
    <property type="entry name" value="HAMP domain-like"/>
    <property type="match status" value="1"/>
</dbReference>
<evidence type="ECO:0000256" key="8">
    <source>
        <dbReference type="SAM" id="Phobius"/>
    </source>
</evidence>
<dbReference type="PANTHER" id="PTHR34220">
    <property type="entry name" value="SENSOR HISTIDINE KINASE YPDA"/>
    <property type="match status" value="1"/>
</dbReference>
<dbReference type="Pfam" id="PF02743">
    <property type="entry name" value="dCache_1"/>
    <property type="match status" value="1"/>
</dbReference>
<protein>
    <submittedName>
        <fullName evidence="10">Histidine kinase</fullName>
    </submittedName>
</protein>
<accession>A0A8J2VJ92</accession>
<evidence type="ECO:0000256" key="3">
    <source>
        <dbReference type="ARBA" id="ARBA00022553"/>
    </source>
</evidence>
<comment type="subcellular location">
    <subcellularLocation>
        <location evidence="1">Cell membrane</location>
        <topology evidence="1">Multi-pass membrane protein</topology>
    </subcellularLocation>
</comment>
<keyword evidence="3" id="KW-0597">Phosphoprotein</keyword>
<evidence type="ECO:0000313" key="11">
    <source>
        <dbReference type="Proteomes" id="UP000628775"/>
    </source>
</evidence>
<feature type="transmembrane region" description="Helical" evidence="8">
    <location>
        <begin position="303"/>
        <end position="320"/>
    </location>
</feature>